<evidence type="ECO:0000313" key="1">
    <source>
        <dbReference type="EMBL" id="QHU30099.1"/>
    </source>
</evidence>
<reference evidence="1" key="1">
    <citation type="journal article" date="2020" name="Nature">
        <title>Giant virus diversity and host interactions through global metagenomics.</title>
        <authorList>
            <person name="Schulz F."/>
            <person name="Roux S."/>
            <person name="Paez-Espino D."/>
            <person name="Jungbluth S."/>
            <person name="Walsh D.A."/>
            <person name="Denef V.J."/>
            <person name="McMahon K.D."/>
            <person name="Konstantinidis K.T."/>
            <person name="Eloe-Fadrosh E.A."/>
            <person name="Kyrpides N.C."/>
            <person name="Woyke T."/>
        </authorList>
    </citation>
    <scope>NUCLEOTIDE SEQUENCE</scope>
    <source>
        <strain evidence="1">GVMAG-M-3300027833-11</strain>
    </source>
</reference>
<accession>A0A6C0LGN3</accession>
<name>A0A6C0LGN3_9ZZZZ</name>
<organism evidence="1">
    <name type="scientific">viral metagenome</name>
    <dbReference type="NCBI Taxonomy" id="1070528"/>
    <lineage>
        <taxon>unclassified sequences</taxon>
        <taxon>metagenomes</taxon>
        <taxon>organismal metagenomes</taxon>
    </lineage>
</organism>
<proteinExistence type="predicted"/>
<sequence length="195" mass="22184">MSNCTIESGNEYVKLSDKNGVNLYMLKENDKIKFKLIFQLVNPNYDLNRAIGFKLFALMAELNKDVIESISLSPHDEETREINMALLFCRFGSDFGLAQKYIYSKSTMINNGRTTTIITKQETKPSHINVPSNSEPASGSSSKLELTLVNYHKGEVVYDFILDLEDDVPLYMEKVPGKLMHKVFSRVKPFIESLV</sequence>
<dbReference type="EMBL" id="MN740503">
    <property type="protein sequence ID" value="QHU30099.1"/>
    <property type="molecule type" value="Genomic_DNA"/>
</dbReference>
<evidence type="ECO:0008006" key="2">
    <source>
        <dbReference type="Google" id="ProtNLM"/>
    </source>
</evidence>
<protein>
    <recommendedName>
        <fullName evidence="2">START domain-containing protein</fullName>
    </recommendedName>
</protein>
<dbReference type="AlphaFoldDB" id="A0A6C0LGN3"/>